<proteinExistence type="inferred from homology"/>
<dbReference type="InterPro" id="IPR055346">
    <property type="entry name" value="Fe-S_cluster_assembly_SufBD"/>
</dbReference>
<feature type="domain" description="SUF system FeS cluster assembly SufBD core" evidence="2">
    <location>
        <begin position="177"/>
        <end position="410"/>
    </location>
</feature>
<dbReference type="AlphaFoldDB" id="A0A559KEB5"/>
<evidence type="ECO:0000313" key="4">
    <source>
        <dbReference type="EMBL" id="TVY10472.1"/>
    </source>
</evidence>
<dbReference type="GO" id="GO:0016226">
    <property type="term" value="P:iron-sulfur cluster assembly"/>
    <property type="evidence" value="ECO:0007669"/>
    <property type="project" value="InterPro"/>
</dbReference>
<dbReference type="InterPro" id="IPR037284">
    <property type="entry name" value="SUF_FeS_clus_asmbl_SufBD_sf"/>
</dbReference>
<evidence type="ECO:0000313" key="5">
    <source>
        <dbReference type="Proteomes" id="UP000317036"/>
    </source>
</evidence>
<dbReference type="SUPFAM" id="SSF101960">
    <property type="entry name" value="Stabilizer of iron transporter SufD"/>
    <property type="match status" value="1"/>
</dbReference>
<organism evidence="4 5">
    <name type="scientific">Paenibacillus cremeus</name>
    <dbReference type="NCBI Taxonomy" id="2163881"/>
    <lineage>
        <taxon>Bacteria</taxon>
        <taxon>Bacillati</taxon>
        <taxon>Bacillota</taxon>
        <taxon>Bacilli</taxon>
        <taxon>Bacillales</taxon>
        <taxon>Paenibacillaceae</taxon>
        <taxon>Paenibacillus</taxon>
    </lineage>
</organism>
<evidence type="ECO:0000259" key="2">
    <source>
        <dbReference type="Pfam" id="PF01458"/>
    </source>
</evidence>
<dbReference type="InterPro" id="IPR000825">
    <property type="entry name" value="SUF_FeS_clus_asmbl_SufBD_core"/>
</dbReference>
<dbReference type="EMBL" id="VNJI01000008">
    <property type="protein sequence ID" value="TVY10472.1"/>
    <property type="molecule type" value="Genomic_DNA"/>
</dbReference>
<reference evidence="4 5" key="1">
    <citation type="submission" date="2019-07" db="EMBL/GenBank/DDBJ databases">
        <authorList>
            <person name="Kim J."/>
        </authorList>
    </citation>
    <scope>NUCLEOTIDE SEQUENCE [LARGE SCALE GENOMIC DNA]</scope>
    <source>
        <strain evidence="4 5">JC52</strain>
    </source>
</reference>
<comment type="similarity">
    <text evidence="1">Belongs to the iron-sulfur cluster assembly SufBD family.</text>
</comment>
<name>A0A559KEB5_9BACL</name>
<dbReference type="InterPro" id="IPR045595">
    <property type="entry name" value="SufBD_N"/>
</dbReference>
<comment type="caution">
    <text evidence="4">The sequence shown here is derived from an EMBL/GenBank/DDBJ whole genome shotgun (WGS) entry which is preliminary data.</text>
</comment>
<dbReference type="RefSeq" id="WP_144845597.1">
    <property type="nucleotide sequence ID" value="NZ_VNJI01000008.1"/>
</dbReference>
<accession>A0A559KEB5</accession>
<keyword evidence="5" id="KW-1185">Reference proteome</keyword>
<sequence length="437" mass="47700">MSTQIVLPIDRAGLVELSKTRQEPQWMTTLREQALELAGSLELPKLEKTRIDRWNLASYGTYKAAAALTTLEQLPESAKSLLQNEGQGHPENLLVQKNSGVVYNSISDELKQQGVVFCSLEEALNSHSELVQKHFMTVVSKDENQLTALHAALWSGGVFLYVPKNVEVNVPIQALFLTDDAEASFSPHVLIVAEQHSSVTYVDNYISEGNLNHLVQNGVVEVVAKPGANVTFASVHNLNDSVTDLTYRRAVVENDASIEWIVGEMNFGNAMSDTTTILKGNGSTSDAKIICVGTADQKLNITTRAVHFGKSSDSNMITRAVMRDEATAIINGVTKIEHGATKANGEQTEKVLMLSPKSRGDANPILLIDEDDVTAGHAASVGQVNPEQVYYLMSRGISKAEAERLIIYGFLAPVVSEIPLEQIQSQLQHLVERKLGQ</sequence>
<dbReference type="Proteomes" id="UP000317036">
    <property type="component" value="Unassembled WGS sequence"/>
</dbReference>
<dbReference type="Pfam" id="PF01458">
    <property type="entry name" value="SUFBD_core"/>
    <property type="match status" value="1"/>
</dbReference>
<dbReference type="PANTHER" id="PTHR30508:SF1">
    <property type="entry name" value="UPF0051 PROTEIN ABCI8, CHLOROPLASTIC-RELATED"/>
    <property type="match status" value="1"/>
</dbReference>
<evidence type="ECO:0000259" key="3">
    <source>
        <dbReference type="Pfam" id="PF19295"/>
    </source>
</evidence>
<dbReference type="Pfam" id="PF19295">
    <property type="entry name" value="SufBD_N"/>
    <property type="match status" value="1"/>
</dbReference>
<feature type="domain" description="SUF system FeS cluster assembly SufBD N-terminal" evidence="3">
    <location>
        <begin position="93"/>
        <end position="173"/>
    </location>
</feature>
<evidence type="ECO:0000256" key="1">
    <source>
        <dbReference type="ARBA" id="ARBA00043967"/>
    </source>
</evidence>
<gene>
    <name evidence="4" type="primary">sufD</name>
    <name evidence="4" type="ORF">FPZ49_08755</name>
</gene>
<dbReference type="InterPro" id="IPR011542">
    <property type="entry name" value="SUF_FeS_clus_asmbl_SufD"/>
</dbReference>
<dbReference type="PANTHER" id="PTHR30508">
    <property type="entry name" value="FES CLUSTER ASSEMBLY PROTEIN SUF"/>
    <property type="match status" value="1"/>
</dbReference>
<protein>
    <submittedName>
        <fullName evidence="4">Fe-S cluster assembly protein SufD</fullName>
    </submittedName>
</protein>
<dbReference type="NCBIfam" id="TIGR01981">
    <property type="entry name" value="sufD"/>
    <property type="match status" value="1"/>
</dbReference>
<dbReference type="OrthoDB" id="9803529at2"/>